<dbReference type="PROSITE" id="PS01195">
    <property type="entry name" value="PEPT_TRNA_HYDROL_1"/>
    <property type="match status" value="1"/>
</dbReference>
<evidence type="ECO:0000256" key="2">
    <source>
        <dbReference type="ARBA" id="ARBA00022555"/>
    </source>
</evidence>
<evidence type="ECO:0000256" key="5">
    <source>
        <dbReference type="ARBA" id="ARBA00038063"/>
    </source>
</evidence>
<dbReference type="PANTHER" id="PTHR17224">
    <property type="entry name" value="PEPTIDYL-TRNA HYDROLASE"/>
    <property type="match status" value="1"/>
</dbReference>
<accession>A0A6J1K317</accession>
<evidence type="ECO:0000256" key="6">
    <source>
        <dbReference type="RuleBase" id="RU004320"/>
    </source>
</evidence>
<dbReference type="PANTHER" id="PTHR17224:SF1">
    <property type="entry name" value="PEPTIDYL-TRNA HYDROLASE"/>
    <property type="match status" value="1"/>
</dbReference>
<dbReference type="SUPFAM" id="SSF53178">
    <property type="entry name" value="Peptidyl-tRNA hydrolase-like"/>
    <property type="match status" value="1"/>
</dbReference>
<dbReference type="NCBIfam" id="TIGR00447">
    <property type="entry name" value="pth"/>
    <property type="match status" value="1"/>
</dbReference>
<dbReference type="Proteomes" id="UP000504608">
    <property type="component" value="Unplaced"/>
</dbReference>
<dbReference type="Pfam" id="PF01195">
    <property type="entry name" value="Pept_tRNA_hydro"/>
    <property type="match status" value="1"/>
</dbReference>
<dbReference type="EC" id="3.1.1.29" evidence="1"/>
<gene>
    <name evidence="8" type="primary">LOC111490211</name>
</gene>
<dbReference type="InterPro" id="IPR018171">
    <property type="entry name" value="Pept_tRNA_hydro_CS"/>
</dbReference>
<dbReference type="InterPro" id="IPR001328">
    <property type="entry name" value="Pept_tRNA_hydro"/>
</dbReference>
<reference evidence="8" key="1">
    <citation type="submission" date="2025-08" db="UniProtKB">
        <authorList>
            <consortium name="RefSeq"/>
        </authorList>
    </citation>
    <scope>IDENTIFICATION</scope>
    <source>
        <tissue evidence="8">Young leaves</tissue>
    </source>
</reference>
<evidence type="ECO:0000313" key="8">
    <source>
        <dbReference type="RefSeq" id="XP_022994509.1"/>
    </source>
</evidence>
<dbReference type="InterPro" id="IPR036416">
    <property type="entry name" value="Pept_tRNA_hydro_sf"/>
</dbReference>
<sequence length="195" mass="20808">MNIAASLSSLAALRLPICLHCFPTFRTPISFPSLSLNPPSLHIFSSMTSSITASMSTSSPLAPDQLAVEEKKPAPPPKPWLIVGLGNPGKKYERTRHNVGFEMLDAVAEVEGISMSSASFKALIGKGFIGDVPVMLAKPQTFMNASGESVGAIVSYYKIPLKQVLVIFDDLDLPFAKLRMLPKGGHGGHNGSCIE</sequence>
<dbReference type="Gene3D" id="3.40.50.1470">
    <property type="entry name" value="Peptidyl-tRNA hydrolase"/>
    <property type="match status" value="1"/>
</dbReference>
<dbReference type="AlphaFoldDB" id="A0A6J1K317"/>
<evidence type="ECO:0000313" key="7">
    <source>
        <dbReference type="Proteomes" id="UP000504608"/>
    </source>
</evidence>
<dbReference type="RefSeq" id="XP_022994509.1">
    <property type="nucleotide sequence ID" value="XM_023138741.1"/>
</dbReference>
<protein>
    <recommendedName>
        <fullName evidence="1">peptidyl-tRNA hydrolase</fullName>
        <ecNumber evidence="1">3.1.1.29</ecNumber>
    </recommendedName>
</protein>
<keyword evidence="4" id="KW-0694">RNA-binding</keyword>
<keyword evidence="7" id="KW-1185">Reference proteome</keyword>
<dbReference type="GO" id="GO:0004045">
    <property type="term" value="F:peptidyl-tRNA hydrolase activity"/>
    <property type="evidence" value="ECO:0007669"/>
    <property type="project" value="UniProtKB-EC"/>
</dbReference>
<keyword evidence="3 8" id="KW-0378">Hydrolase</keyword>
<evidence type="ECO:0000256" key="3">
    <source>
        <dbReference type="ARBA" id="ARBA00022801"/>
    </source>
</evidence>
<evidence type="ECO:0000256" key="4">
    <source>
        <dbReference type="ARBA" id="ARBA00022884"/>
    </source>
</evidence>
<comment type="similarity">
    <text evidence="5 6">Belongs to the PTH family.</text>
</comment>
<organism evidence="7 8">
    <name type="scientific">Cucurbita maxima</name>
    <name type="common">Pumpkin</name>
    <name type="synonym">Winter squash</name>
    <dbReference type="NCBI Taxonomy" id="3661"/>
    <lineage>
        <taxon>Eukaryota</taxon>
        <taxon>Viridiplantae</taxon>
        <taxon>Streptophyta</taxon>
        <taxon>Embryophyta</taxon>
        <taxon>Tracheophyta</taxon>
        <taxon>Spermatophyta</taxon>
        <taxon>Magnoliopsida</taxon>
        <taxon>eudicotyledons</taxon>
        <taxon>Gunneridae</taxon>
        <taxon>Pentapetalae</taxon>
        <taxon>rosids</taxon>
        <taxon>fabids</taxon>
        <taxon>Cucurbitales</taxon>
        <taxon>Cucurbitaceae</taxon>
        <taxon>Cucurbiteae</taxon>
        <taxon>Cucurbita</taxon>
    </lineage>
</organism>
<name>A0A6J1K317_CUCMA</name>
<dbReference type="GO" id="GO:0000049">
    <property type="term" value="F:tRNA binding"/>
    <property type="evidence" value="ECO:0007669"/>
    <property type="project" value="UniProtKB-KW"/>
</dbReference>
<evidence type="ECO:0000256" key="1">
    <source>
        <dbReference type="ARBA" id="ARBA00013260"/>
    </source>
</evidence>
<proteinExistence type="inferred from homology"/>
<keyword evidence="2" id="KW-0820">tRNA-binding</keyword>
<dbReference type="GeneID" id="111490211"/>